<evidence type="ECO:0000259" key="11">
    <source>
        <dbReference type="Pfam" id="PF01137"/>
    </source>
</evidence>
<dbReference type="GO" id="GO:0003963">
    <property type="term" value="F:RNA-3'-phosphate cyclase activity"/>
    <property type="evidence" value="ECO:0007669"/>
    <property type="project" value="UniProtKB-EC"/>
</dbReference>
<dbReference type="Pfam" id="PF05189">
    <property type="entry name" value="RTC_insert"/>
    <property type="match status" value="1"/>
</dbReference>
<evidence type="ECO:0000256" key="2">
    <source>
        <dbReference type="ARBA" id="ARBA00012725"/>
    </source>
</evidence>
<gene>
    <name evidence="13" type="primary">RTCA</name>
    <name evidence="13" type="ORF">RLOC_00002151</name>
</gene>
<dbReference type="InterPro" id="IPR013792">
    <property type="entry name" value="RNA3'P_cycl/enolpyr_Trfase_a/b"/>
</dbReference>
<sequence length="374" mass="39908">MDGDRVEIDGGIMEGGGQILRVSTALSCLLGLPLRVRRIRAGRSQPGLRPQHLSGLEIIRDLCDGKLNGGEIGSTEITFTPGKIKGGTHIADTKTAGSVCLLMQVAMPCVLFAASPSELHLKGGTNAEMAPQIDYTVMVGRNSFALVFKPIVEKFNFTFNCDIKRRGYYPQGGGEVVVQMSPVKELSPINLTERGTVTKIYGRAFVAGALPIKLAKDMSAAAVRCIRREIRDLYINIQPVREPDDQAVGTGSGIIIVAETSTGCLLAGSSLGKRGKNADKVGIEAAEILLQNLKHGGTVDDSLQDQLIIFMALAKGVSRVKSGPITLHTQTAIHFAEQLTKAKFTVTKSEDAGGDASFIVWCGVVVMIPPFLCC</sequence>
<dbReference type="GO" id="GO:0005634">
    <property type="term" value="C:nucleus"/>
    <property type="evidence" value="ECO:0007669"/>
    <property type="project" value="TreeGrafter"/>
</dbReference>
<dbReference type="InterPro" id="IPR036553">
    <property type="entry name" value="RPTC_insert"/>
</dbReference>
<dbReference type="Gene3D" id="3.30.360.20">
    <property type="entry name" value="RNA 3'-terminal phosphate cyclase, insert domain"/>
    <property type="match status" value="1"/>
</dbReference>
<dbReference type="PANTHER" id="PTHR11096">
    <property type="entry name" value="RNA 3' TERMINAL PHOSPHATE CYCLASE"/>
    <property type="match status" value="1"/>
</dbReference>
<feature type="domain" description="RNA 3'-terminal phosphate cyclase insert" evidence="12">
    <location>
        <begin position="192"/>
        <end position="293"/>
    </location>
</feature>
<proteinExistence type="inferred from homology"/>
<comment type="similarity">
    <text evidence="1">Belongs to the RNA 3'-terminal cyclase family. Type 1 subfamily.</text>
</comment>
<keyword evidence="14" id="KW-1185">Reference proteome</keyword>
<keyword evidence="4" id="KW-0436">Ligase</keyword>
<dbReference type="PIRSF" id="PIRSF005378">
    <property type="entry name" value="RNA3'_term_phos_cycl_euk"/>
    <property type="match status" value="1"/>
</dbReference>
<dbReference type="InterPro" id="IPR037136">
    <property type="entry name" value="RNA3'_phos_cyclase_dom_sf"/>
</dbReference>
<dbReference type="InterPro" id="IPR013791">
    <property type="entry name" value="RNA3'-term_phos_cycl_insert"/>
</dbReference>
<dbReference type="HAMAP" id="MF_00200">
    <property type="entry name" value="RTC"/>
    <property type="match status" value="1"/>
</dbReference>
<dbReference type="GO" id="GO:0005524">
    <property type="term" value="F:ATP binding"/>
    <property type="evidence" value="ECO:0007669"/>
    <property type="project" value="UniProtKB-KW"/>
</dbReference>
<dbReference type="PROSITE" id="PS01287">
    <property type="entry name" value="RTC"/>
    <property type="match status" value="1"/>
</dbReference>
<evidence type="ECO:0000256" key="7">
    <source>
        <dbReference type="ARBA" id="ARBA00032543"/>
    </source>
</evidence>
<feature type="binding site" evidence="10">
    <location>
        <position position="104"/>
    </location>
    <ligand>
        <name>ATP</name>
        <dbReference type="ChEBI" id="CHEBI:30616"/>
    </ligand>
</feature>
<name>A0A218VG21_9PASE</name>
<dbReference type="GO" id="GO:0006396">
    <property type="term" value="P:RNA processing"/>
    <property type="evidence" value="ECO:0007669"/>
    <property type="project" value="InterPro"/>
</dbReference>
<keyword evidence="10" id="KW-0067">ATP-binding</keyword>
<comment type="function">
    <text evidence="8">Catalyzes the conversion of 3'-phosphate to a 2',3'-cyclic phosphodiester at the end of RNA. The mechanism of action of the enzyme occurs in 3 steps: (A) adenylation of the enzyme by ATP; (B) transfer of adenylate to an RNA-N3'P to produce RNA-N3'PP5'A; (C) and attack of the adjacent 2'-hydroxyl on the 3'-phosphorus in the diester linkage to produce the cyclic end product. Likely functions in some aspects of cellular RNA processing. Function plays an important role in regulating axon regeneration by inhibiting central nervous system (CNS) axon regeneration following optic nerve injury.</text>
</comment>
<evidence type="ECO:0000256" key="10">
    <source>
        <dbReference type="PIRSR" id="PIRSR005378-2"/>
    </source>
</evidence>
<dbReference type="NCBIfam" id="TIGR03399">
    <property type="entry name" value="RNA_3prim_cycl"/>
    <property type="match status" value="1"/>
</dbReference>
<evidence type="ECO:0000313" key="13">
    <source>
        <dbReference type="EMBL" id="OWK64522.1"/>
    </source>
</evidence>
<evidence type="ECO:0000256" key="8">
    <source>
        <dbReference type="ARBA" id="ARBA00045867"/>
    </source>
</evidence>
<dbReference type="InterPro" id="IPR020719">
    <property type="entry name" value="RNA3'_term_phos_cycl-like_CS"/>
</dbReference>
<comment type="caution">
    <text evidence="13">The sequence shown here is derived from an EMBL/GenBank/DDBJ whole genome shotgun (WGS) entry which is preliminary data.</text>
</comment>
<dbReference type="Pfam" id="PF01137">
    <property type="entry name" value="RTC"/>
    <property type="match status" value="1"/>
</dbReference>
<dbReference type="AlphaFoldDB" id="A0A218VG21"/>
<evidence type="ECO:0000256" key="1">
    <source>
        <dbReference type="ARBA" id="ARBA00009206"/>
    </source>
</evidence>
<evidence type="ECO:0000313" key="14">
    <source>
        <dbReference type="Proteomes" id="UP000197619"/>
    </source>
</evidence>
<evidence type="ECO:0000259" key="12">
    <source>
        <dbReference type="Pfam" id="PF05189"/>
    </source>
</evidence>
<reference evidence="13 14" key="1">
    <citation type="submission" date="2017-05" db="EMBL/GenBank/DDBJ databases">
        <title>Genome of assembly of the Bengalese finch, Lonchura striata domestica.</title>
        <authorList>
            <person name="Colquitt B.M."/>
            <person name="Brainard M.S."/>
        </authorList>
    </citation>
    <scope>NUCLEOTIDE SEQUENCE [LARGE SCALE GENOMIC DNA]</scope>
    <source>
        <strain evidence="13">White83orange57</strain>
    </source>
</reference>
<evidence type="ECO:0000256" key="4">
    <source>
        <dbReference type="ARBA" id="ARBA00022598"/>
    </source>
</evidence>
<dbReference type="SUPFAM" id="SSF52913">
    <property type="entry name" value="RNA 3'-terminal phosphate cyclase, RPTC, insert domain"/>
    <property type="match status" value="1"/>
</dbReference>
<dbReference type="CDD" id="cd00874">
    <property type="entry name" value="RNA_Cyclase_Class_II"/>
    <property type="match status" value="1"/>
</dbReference>
<dbReference type="InterPro" id="IPR023797">
    <property type="entry name" value="RNA3'_phos_cyclase_dom"/>
</dbReference>
<dbReference type="Proteomes" id="UP000197619">
    <property type="component" value="Unassembled WGS sequence"/>
</dbReference>
<comment type="catalytic activity">
    <reaction evidence="6">
        <text>a 3'-end 3'-phospho-ribonucleotide-RNA + ATP = a 3'-end 2',3'-cyclophospho-ribonucleotide-RNA + AMP + diphosphate</text>
        <dbReference type="Rhea" id="RHEA:23976"/>
        <dbReference type="Rhea" id="RHEA-COMP:10463"/>
        <dbReference type="Rhea" id="RHEA-COMP:10464"/>
        <dbReference type="ChEBI" id="CHEBI:30616"/>
        <dbReference type="ChEBI" id="CHEBI:33019"/>
        <dbReference type="ChEBI" id="CHEBI:83062"/>
        <dbReference type="ChEBI" id="CHEBI:83064"/>
        <dbReference type="ChEBI" id="CHEBI:456215"/>
        <dbReference type="EC" id="6.5.1.4"/>
    </reaction>
</comment>
<dbReference type="PANTHER" id="PTHR11096:SF0">
    <property type="entry name" value="RNA 3'-TERMINAL PHOSPHATE CYCLASE"/>
    <property type="match status" value="1"/>
</dbReference>
<organism evidence="13 14">
    <name type="scientific">Lonchura striata</name>
    <name type="common">white-rumped munia</name>
    <dbReference type="NCBI Taxonomy" id="40157"/>
    <lineage>
        <taxon>Eukaryota</taxon>
        <taxon>Metazoa</taxon>
        <taxon>Chordata</taxon>
        <taxon>Craniata</taxon>
        <taxon>Vertebrata</taxon>
        <taxon>Euteleostomi</taxon>
        <taxon>Archelosauria</taxon>
        <taxon>Archosauria</taxon>
        <taxon>Dinosauria</taxon>
        <taxon>Saurischia</taxon>
        <taxon>Theropoda</taxon>
        <taxon>Coelurosauria</taxon>
        <taxon>Aves</taxon>
        <taxon>Neognathae</taxon>
        <taxon>Neoaves</taxon>
        <taxon>Telluraves</taxon>
        <taxon>Australaves</taxon>
        <taxon>Passeriformes</taxon>
        <taxon>Passeroidea</taxon>
        <taxon>Estrildidae</taxon>
        <taxon>Estrildinae</taxon>
        <taxon>Lonchura</taxon>
    </lineage>
</organism>
<feature type="active site" description="Tele-AMP-histidine intermediate" evidence="9">
    <location>
        <position position="328"/>
    </location>
</feature>
<dbReference type="Gene3D" id="3.65.10.20">
    <property type="entry name" value="RNA 3'-terminal phosphate cyclase domain"/>
    <property type="match status" value="1"/>
</dbReference>
<evidence type="ECO:0000256" key="5">
    <source>
        <dbReference type="ARBA" id="ARBA00022741"/>
    </source>
</evidence>
<evidence type="ECO:0000256" key="6">
    <source>
        <dbReference type="ARBA" id="ARBA00024481"/>
    </source>
</evidence>
<protein>
    <recommendedName>
        <fullName evidence="3">RNA 3'-terminal phosphate cyclase</fullName>
        <ecNumber evidence="2">6.5.1.4</ecNumber>
    </recommendedName>
    <alternativeName>
        <fullName evidence="7">RNA terminal phosphate cyclase domain-containing protein 1</fullName>
    </alternativeName>
</protein>
<dbReference type="FunFam" id="3.30.360.20:FF:000002">
    <property type="entry name" value="RNA terminal phosphate cyclase-like 1"/>
    <property type="match status" value="1"/>
</dbReference>
<feature type="domain" description="RNA 3'-terminal phosphate cyclase" evidence="11">
    <location>
        <begin position="13"/>
        <end position="346"/>
    </location>
</feature>
<dbReference type="EMBL" id="MUZQ01000002">
    <property type="protein sequence ID" value="OWK64522.1"/>
    <property type="molecule type" value="Genomic_DNA"/>
</dbReference>
<keyword evidence="5 10" id="KW-0547">Nucleotide-binding</keyword>
<dbReference type="EC" id="6.5.1.4" evidence="2"/>
<dbReference type="SUPFAM" id="SSF55205">
    <property type="entry name" value="EPT/RTPC-like"/>
    <property type="match status" value="2"/>
</dbReference>
<dbReference type="STRING" id="299123.ENSLSDP00000014870"/>
<evidence type="ECO:0000256" key="3">
    <source>
        <dbReference type="ARBA" id="ARBA00021428"/>
    </source>
</evidence>
<evidence type="ECO:0000256" key="9">
    <source>
        <dbReference type="PIRSR" id="PIRSR005378-1"/>
    </source>
</evidence>
<dbReference type="InterPro" id="IPR000228">
    <property type="entry name" value="RNA3'_term_phos_cyc"/>
</dbReference>
<dbReference type="InterPro" id="IPR017770">
    <property type="entry name" value="RNA3'_term_phos_cyc_type_1"/>
</dbReference>
<accession>A0A218VG21</accession>